<evidence type="ECO:0000256" key="10">
    <source>
        <dbReference type="ARBA" id="ARBA00022553"/>
    </source>
</evidence>
<dbReference type="CDD" id="cd20822">
    <property type="entry name" value="C1_ScPKC1-like_rpt1"/>
    <property type="match status" value="1"/>
</dbReference>
<keyword evidence="22" id="KW-0472">Membrane</keyword>
<dbReference type="SUPFAM" id="SSF56112">
    <property type="entry name" value="Protein kinase-like (PK-like)"/>
    <property type="match status" value="1"/>
</dbReference>
<keyword evidence="23" id="KW-0539">Nucleus</keyword>
<dbReference type="InterPro" id="IPR011009">
    <property type="entry name" value="Kinase-like_dom_sf"/>
</dbReference>
<gene>
    <name evidence="39" type="ORF">BTJ68_10008</name>
</gene>
<evidence type="ECO:0000256" key="13">
    <source>
        <dbReference type="ARBA" id="ARBA00022737"/>
    </source>
</evidence>
<evidence type="ECO:0000256" key="27">
    <source>
        <dbReference type="ARBA" id="ARBA00058755"/>
    </source>
</evidence>
<evidence type="ECO:0000256" key="23">
    <source>
        <dbReference type="ARBA" id="ARBA00023242"/>
    </source>
</evidence>
<dbReference type="SUPFAM" id="SSF159245">
    <property type="entry name" value="AttH-like"/>
    <property type="match status" value="1"/>
</dbReference>
<dbReference type="Gene3D" id="1.10.287.160">
    <property type="entry name" value="HR1 repeat"/>
    <property type="match status" value="1"/>
</dbReference>
<dbReference type="SMART" id="SM00133">
    <property type="entry name" value="S_TK_X"/>
    <property type="match status" value="1"/>
</dbReference>
<evidence type="ECO:0000256" key="6">
    <source>
        <dbReference type="ARBA" id="ARBA00012429"/>
    </source>
</evidence>
<keyword evidence="21" id="KW-0445">Lipid transport</keyword>
<dbReference type="FunFam" id="1.10.510.10:FF:000101">
    <property type="entry name" value="Protein kinase C"/>
    <property type="match status" value="1"/>
</dbReference>
<dbReference type="InterPro" id="IPR017441">
    <property type="entry name" value="Protein_kinase_ATP_BS"/>
</dbReference>
<dbReference type="SUPFAM" id="SSF57889">
    <property type="entry name" value="Cysteine-rich domain"/>
    <property type="match status" value="2"/>
</dbReference>
<comment type="catalytic activity">
    <reaction evidence="25">
        <text>L-threonyl-[protein] + ATP = O-phospho-L-threonyl-[protein] + ADP + H(+)</text>
        <dbReference type="Rhea" id="RHEA:46608"/>
        <dbReference type="Rhea" id="RHEA-COMP:11060"/>
        <dbReference type="Rhea" id="RHEA-COMP:11605"/>
        <dbReference type="ChEBI" id="CHEBI:15378"/>
        <dbReference type="ChEBI" id="CHEBI:30013"/>
        <dbReference type="ChEBI" id="CHEBI:30616"/>
        <dbReference type="ChEBI" id="CHEBI:61977"/>
        <dbReference type="ChEBI" id="CHEBI:456216"/>
        <dbReference type="EC" id="2.7.11.13"/>
    </reaction>
</comment>
<dbReference type="InterPro" id="IPR051385">
    <property type="entry name" value="Ceramide-binding_SVF1"/>
</dbReference>
<dbReference type="Gene3D" id="1.10.510.10">
    <property type="entry name" value="Transferase(Phosphotransferase) domain 1"/>
    <property type="match status" value="1"/>
</dbReference>
<comment type="function">
    <text evidence="27">Ceramide-binding protein that may transfer ceramides from the endoplasmic reticulum membrane to the cis-Golgi network membrane, and is thereby required for the biosynthesis of complex sphingolipids.</text>
</comment>
<feature type="region of interest" description="Disordered" evidence="33">
    <location>
        <begin position="599"/>
        <end position="854"/>
    </location>
</feature>
<dbReference type="FunFam" id="3.30.60.20:FF:000014">
    <property type="entry name" value="Protein kinase C"/>
    <property type="match status" value="1"/>
</dbReference>
<feature type="domain" description="REM-1" evidence="38">
    <location>
        <begin position="152"/>
        <end position="229"/>
    </location>
</feature>
<dbReference type="GO" id="GO:0004697">
    <property type="term" value="F:diacylglycerol-dependent serine/threonine kinase activity"/>
    <property type="evidence" value="ECO:0007669"/>
    <property type="project" value="UniProtKB-EC"/>
</dbReference>
<comment type="catalytic activity">
    <reaction evidence="26">
        <text>L-seryl-[protein] + ATP = O-phospho-L-seryl-[protein] + ADP + H(+)</text>
        <dbReference type="Rhea" id="RHEA:17989"/>
        <dbReference type="Rhea" id="RHEA-COMP:9863"/>
        <dbReference type="Rhea" id="RHEA-COMP:11604"/>
        <dbReference type="ChEBI" id="CHEBI:15378"/>
        <dbReference type="ChEBI" id="CHEBI:29999"/>
        <dbReference type="ChEBI" id="CHEBI:30616"/>
        <dbReference type="ChEBI" id="CHEBI:83421"/>
        <dbReference type="ChEBI" id="CHEBI:456216"/>
        <dbReference type="EC" id="2.7.11.13"/>
    </reaction>
</comment>
<evidence type="ECO:0000259" key="38">
    <source>
        <dbReference type="PROSITE" id="PS51860"/>
    </source>
</evidence>
<proteinExistence type="inferred from homology"/>
<evidence type="ECO:0000256" key="9">
    <source>
        <dbReference type="ARBA" id="ARBA00022527"/>
    </source>
</evidence>
<keyword evidence="11" id="KW-0808">Transferase</keyword>
<dbReference type="PROSITE" id="PS51860">
    <property type="entry name" value="REM_1"/>
    <property type="match status" value="2"/>
</dbReference>
<dbReference type="PROSITE" id="PS51285">
    <property type="entry name" value="AGC_KINASE_CTER"/>
    <property type="match status" value="1"/>
</dbReference>
<dbReference type="STRING" id="1157616.A0A1Z5SZP9"/>
<keyword evidence="31" id="KW-0175">Coiled coil</keyword>
<dbReference type="PROSITE" id="PS50004">
    <property type="entry name" value="C2"/>
    <property type="match status" value="1"/>
</dbReference>
<dbReference type="InterPro" id="IPR017892">
    <property type="entry name" value="Pkinase_C"/>
</dbReference>
<evidence type="ECO:0000256" key="32">
    <source>
        <dbReference type="PROSITE-ProRule" id="PRU10141"/>
    </source>
</evidence>
<feature type="compositionally biased region" description="Pro residues" evidence="33">
    <location>
        <begin position="125"/>
        <end position="134"/>
    </location>
</feature>
<dbReference type="GO" id="GO:0005794">
    <property type="term" value="C:Golgi apparatus"/>
    <property type="evidence" value="ECO:0007669"/>
    <property type="project" value="UniProtKB-SubCell"/>
</dbReference>
<keyword evidence="9" id="KW-0723">Serine/threonine-protein kinase</keyword>
<evidence type="ECO:0000256" key="14">
    <source>
        <dbReference type="ARBA" id="ARBA00022741"/>
    </source>
</evidence>
<dbReference type="SUPFAM" id="SSF49562">
    <property type="entry name" value="C2 domain (Calcium/lipid-binding domain, CaLB)"/>
    <property type="match status" value="1"/>
</dbReference>
<dbReference type="EMBL" id="MUNK01000174">
    <property type="protein sequence ID" value="OTA27758.1"/>
    <property type="molecule type" value="Genomic_DNA"/>
</dbReference>
<dbReference type="GO" id="GO:0008270">
    <property type="term" value="F:zinc ion binding"/>
    <property type="evidence" value="ECO:0007669"/>
    <property type="project" value="UniProtKB-KW"/>
</dbReference>
<feature type="compositionally biased region" description="Gly residues" evidence="33">
    <location>
        <begin position="83"/>
        <end position="93"/>
    </location>
</feature>
<evidence type="ECO:0000256" key="21">
    <source>
        <dbReference type="ARBA" id="ARBA00023055"/>
    </source>
</evidence>
<evidence type="ECO:0000256" key="25">
    <source>
        <dbReference type="ARBA" id="ARBA00047272"/>
    </source>
</evidence>
<dbReference type="PROSITE" id="PS00479">
    <property type="entry name" value="ZF_DAG_PE_1"/>
    <property type="match status" value="1"/>
</dbReference>
<comment type="caution">
    <text evidence="39">The sequence shown here is derived from an EMBL/GenBank/DDBJ whole genome shotgun (WGS) entry which is preliminary data.</text>
</comment>
<evidence type="ECO:0000256" key="2">
    <source>
        <dbReference type="ARBA" id="ARBA00004406"/>
    </source>
</evidence>
<feature type="binding site" evidence="32">
    <location>
        <position position="891"/>
    </location>
    <ligand>
        <name>ATP</name>
        <dbReference type="ChEBI" id="CHEBI:30616"/>
    </ligand>
</feature>
<feature type="compositionally biased region" description="Pro residues" evidence="33">
    <location>
        <begin position="809"/>
        <end position="821"/>
    </location>
</feature>
<dbReference type="Pfam" id="PF00433">
    <property type="entry name" value="Pkinase_C"/>
    <property type="match status" value="1"/>
</dbReference>
<feature type="domain" description="Phorbol-ester/DAG-type" evidence="36">
    <location>
        <begin position="531"/>
        <end position="581"/>
    </location>
</feature>
<evidence type="ECO:0000313" key="39">
    <source>
        <dbReference type="EMBL" id="OTA27758.1"/>
    </source>
</evidence>
<dbReference type="InterPro" id="IPR023374">
    <property type="entry name" value="AttH-like_dom_sf"/>
</dbReference>
<dbReference type="Pfam" id="PF08622">
    <property type="entry name" value="Svf1"/>
    <property type="match status" value="1"/>
</dbReference>
<feature type="compositionally biased region" description="Pro residues" evidence="33">
    <location>
        <begin position="787"/>
        <end position="802"/>
    </location>
</feature>
<feature type="domain" description="REM-1" evidence="38">
    <location>
        <begin position="1"/>
        <end position="67"/>
    </location>
</feature>
<keyword evidence="18" id="KW-0862">Zinc</keyword>
<feature type="domain" description="Phorbol-ester/DAG-type" evidence="36">
    <location>
        <begin position="463"/>
        <end position="511"/>
    </location>
</feature>
<evidence type="ECO:0000256" key="1">
    <source>
        <dbReference type="ARBA" id="ARBA00004123"/>
    </source>
</evidence>
<keyword evidence="19 32" id="KW-0067">ATP-binding</keyword>
<evidence type="ECO:0000259" key="36">
    <source>
        <dbReference type="PROSITE" id="PS50081"/>
    </source>
</evidence>
<reference evidence="39 40" key="1">
    <citation type="submission" date="2017-01" db="EMBL/GenBank/DDBJ databases">
        <title>The recent genome duplication of the halophilic yeast Hortaea werneckii: insights from long-read sequencing.</title>
        <authorList>
            <person name="Sinha S."/>
            <person name="Flibotte S."/>
            <person name="Neira M."/>
            <person name="Lenassi M."/>
            <person name="Gostincar C."/>
            <person name="Stajich J.E."/>
            <person name="Nislow C.E."/>
        </authorList>
    </citation>
    <scope>NUCLEOTIDE SEQUENCE [LARGE SCALE GENOMIC DNA]</scope>
    <source>
        <strain evidence="39 40">EXF-2000</strain>
    </source>
</reference>
<evidence type="ECO:0000259" key="34">
    <source>
        <dbReference type="PROSITE" id="PS50004"/>
    </source>
</evidence>
<dbReference type="InterPro" id="IPR013931">
    <property type="entry name" value="Svf1-like_N"/>
</dbReference>
<dbReference type="InterPro" id="IPR033394">
    <property type="entry name" value="Svf1-like_C"/>
</dbReference>
<dbReference type="Proteomes" id="UP000194280">
    <property type="component" value="Unassembled WGS sequence"/>
</dbReference>
<evidence type="ECO:0000256" key="3">
    <source>
        <dbReference type="ARBA" id="ARBA00004496"/>
    </source>
</evidence>
<dbReference type="CDD" id="cd20823">
    <property type="entry name" value="C1_ScPKC1-like_rpt2"/>
    <property type="match status" value="1"/>
</dbReference>
<dbReference type="FunCoup" id="A0A1Z5SZP9">
    <property type="interactions" value="702"/>
</dbReference>
<dbReference type="CDD" id="cd08689">
    <property type="entry name" value="C2_fungal_Pkc1p"/>
    <property type="match status" value="1"/>
</dbReference>
<evidence type="ECO:0000256" key="28">
    <source>
        <dbReference type="ARBA" id="ARBA00069547"/>
    </source>
</evidence>
<feature type="compositionally biased region" description="Low complexity" evidence="33">
    <location>
        <begin position="709"/>
        <end position="729"/>
    </location>
</feature>
<evidence type="ECO:0000256" key="4">
    <source>
        <dbReference type="ARBA" id="ARBA00005490"/>
    </source>
</evidence>
<evidence type="ECO:0000256" key="18">
    <source>
        <dbReference type="ARBA" id="ARBA00022833"/>
    </source>
</evidence>
<keyword evidence="15" id="KW-0863">Zinc-finger</keyword>
<dbReference type="GO" id="GO:0106310">
    <property type="term" value="F:protein serine kinase activity"/>
    <property type="evidence" value="ECO:0007669"/>
    <property type="project" value="RHEA"/>
</dbReference>
<evidence type="ECO:0000256" key="26">
    <source>
        <dbReference type="ARBA" id="ARBA00047470"/>
    </source>
</evidence>
<dbReference type="InterPro" id="IPR000961">
    <property type="entry name" value="AGC-kinase_C"/>
</dbReference>
<evidence type="ECO:0000256" key="22">
    <source>
        <dbReference type="ARBA" id="ARBA00023136"/>
    </source>
</evidence>
<keyword evidence="10" id="KW-0597">Phosphoprotein</keyword>
<evidence type="ECO:0000256" key="19">
    <source>
        <dbReference type="ARBA" id="ARBA00022840"/>
    </source>
</evidence>
<evidence type="ECO:0000256" key="31">
    <source>
        <dbReference type="PROSITE-ProRule" id="PRU01207"/>
    </source>
</evidence>
<evidence type="ECO:0000256" key="24">
    <source>
        <dbReference type="ARBA" id="ARBA00046302"/>
    </source>
</evidence>
<evidence type="ECO:0000256" key="11">
    <source>
        <dbReference type="ARBA" id="ARBA00022679"/>
    </source>
</evidence>
<dbReference type="SMART" id="SM00220">
    <property type="entry name" value="S_TKc"/>
    <property type="match status" value="1"/>
</dbReference>
<keyword evidence="7" id="KW-0813">Transport</keyword>
<keyword evidence="17" id="KW-0256">Endoplasmic reticulum</keyword>
<comment type="similarity">
    <text evidence="5">Belongs to the SVF1 family.</text>
</comment>
<dbReference type="CDD" id="cd11620">
    <property type="entry name" value="HR1_PKC-like_2_fungi"/>
    <property type="match status" value="1"/>
</dbReference>
<dbReference type="GO" id="GO:0005789">
    <property type="term" value="C:endoplasmic reticulum membrane"/>
    <property type="evidence" value="ECO:0007669"/>
    <property type="project" value="UniProtKB-SubCell"/>
</dbReference>
<dbReference type="PANTHER" id="PTHR47107">
    <property type="entry name" value="SVF1-LIKE PROTEIN YDR222W-RELATED"/>
    <property type="match status" value="1"/>
</dbReference>
<evidence type="ECO:0000259" key="35">
    <source>
        <dbReference type="PROSITE" id="PS50011"/>
    </source>
</evidence>
<dbReference type="EC" id="2.7.11.13" evidence="6"/>
<keyword evidence="40" id="KW-1185">Reference proteome</keyword>
<keyword evidence="20" id="KW-0333">Golgi apparatus</keyword>
<comment type="similarity">
    <text evidence="4">Belongs to the protein kinase superfamily. AGC Ser/Thr protein kinase family. PKC subfamily.</text>
</comment>
<dbReference type="VEuPathDB" id="FungiDB:BTJ68_10008"/>
<evidence type="ECO:0000256" key="30">
    <source>
        <dbReference type="ARBA" id="ARBA00081132"/>
    </source>
</evidence>
<evidence type="ECO:0000256" key="12">
    <source>
        <dbReference type="ARBA" id="ARBA00022723"/>
    </source>
</evidence>
<accession>A0A1Z5SZP9</accession>
<dbReference type="InterPro" id="IPR046349">
    <property type="entry name" value="C1-like_sf"/>
</dbReference>
<dbReference type="InterPro" id="IPR036274">
    <property type="entry name" value="HR1_rpt_sf"/>
</dbReference>
<feature type="region of interest" description="Disordered" evidence="33">
    <location>
        <begin position="361"/>
        <end position="403"/>
    </location>
</feature>
<dbReference type="InterPro" id="IPR037778">
    <property type="entry name" value="C2_fungal_PKC"/>
</dbReference>
<dbReference type="PANTHER" id="PTHR47107:SF1">
    <property type="entry name" value="CERAMIDE-BINDING PROTEIN SVF1-RELATED"/>
    <property type="match status" value="1"/>
</dbReference>
<keyword evidence="14 32" id="KW-0547">Nucleotide-binding</keyword>
<dbReference type="FunFam" id="3.30.60.20:FF:000034">
    <property type="entry name" value="Protein kinase C"/>
    <property type="match status" value="1"/>
</dbReference>
<evidence type="ECO:0000256" key="5">
    <source>
        <dbReference type="ARBA" id="ARBA00009069"/>
    </source>
</evidence>
<protein>
    <recommendedName>
        <fullName evidence="29">Ceramide-binding protein SVF1</fullName>
        <ecNumber evidence="6">2.7.11.13</ecNumber>
    </recommendedName>
    <alternativeName>
        <fullName evidence="28">Ceramide-binding protein svf1</fullName>
    </alternativeName>
    <alternativeName>
        <fullName evidence="30">Survival factor 1</fullName>
    </alternativeName>
</protein>
<dbReference type="PROSITE" id="PS50011">
    <property type="entry name" value="PROTEIN_KINASE_DOM"/>
    <property type="match status" value="1"/>
</dbReference>
<feature type="region of interest" description="Disordered" evidence="33">
    <location>
        <begin position="66"/>
        <end position="143"/>
    </location>
</feature>
<dbReference type="OrthoDB" id="63267at2759"/>
<dbReference type="SMART" id="SM00239">
    <property type="entry name" value="C2"/>
    <property type="match status" value="1"/>
</dbReference>
<dbReference type="FunFam" id="3.30.200.20:FF:000103">
    <property type="entry name" value="Protein kinase C"/>
    <property type="match status" value="1"/>
</dbReference>
<name>A0A1Z5SZP9_HORWE</name>
<feature type="domain" description="C2" evidence="34">
    <location>
        <begin position="236"/>
        <end position="354"/>
    </location>
</feature>
<dbReference type="Gene3D" id="3.30.60.20">
    <property type="match status" value="2"/>
</dbReference>
<dbReference type="InterPro" id="IPR000719">
    <property type="entry name" value="Prot_kinase_dom"/>
</dbReference>
<dbReference type="InterPro" id="IPR035892">
    <property type="entry name" value="C2_domain_sf"/>
</dbReference>
<dbReference type="Gene3D" id="3.30.200.20">
    <property type="entry name" value="Phosphorylase Kinase, domain 1"/>
    <property type="match status" value="1"/>
</dbReference>
<dbReference type="GO" id="GO:0005634">
    <property type="term" value="C:nucleus"/>
    <property type="evidence" value="ECO:0007669"/>
    <property type="project" value="UniProtKB-SubCell"/>
</dbReference>
<evidence type="ECO:0000256" key="8">
    <source>
        <dbReference type="ARBA" id="ARBA00022490"/>
    </source>
</evidence>
<keyword evidence="8" id="KW-0963">Cytoplasm</keyword>
<comment type="subcellular location">
    <subcellularLocation>
        <location evidence="3">Cytoplasm</location>
    </subcellularLocation>
    <subcellularLocation>
        <location evidence="2">Endoplasmic reticulum membrane</location>
        <topology evidence="2">Peripheral membrane protein</topology>
    </subcellularLocation>
    <subcellularLocation>
        <location evidence="24">Golgi apparatus</location>
        <location evidence="24">cis-Golgi network membrane</location>
        <topology evidence="24">Peripheral membrane protein</topology>
    </subcellularLocation>
    <subcellularLocation>
        <location evidence="1">Nucleus</location>
    </subcellularLocation>
</comment>
<feature type="compositionally biased region" description="Basic and acidic residues" evidence="33">
    <location>
        <begin position="646"/>
        <end position="668"/>
    </location>
</feature>
<dbReference type="FunFam" id="2.40.370.10:FF:000001">
    <property type="entry name" value="Survival factor 1"/>
    <property type="match status" value="1"/>
</dbReference>
<dbReference type="PROSITE" id="PS00107">
    <property type="entry name" value="PROTEIN_KINASE_ATP"/>
    <property type="match status" value="1"/>
</dbReference>
<dbReference type="PROSITE" id="PS50081">
    <property type="entry name" value="ZF_DAG_PE_2"/>
    <property type="match status" value="2"/>
</dbReference>
<dbReference type="GO" id="GO:0006869">
    <property type="term" value="P:lipid transport"/>
    <property type="evidence" value="ECO:0007669"/>
    <property type="project" value="UniProtKB-KW"/>
</dbReference>
<dbReference type="SMART" id="SM00742">
    <property type="entry name" value="Hr1"/>
    <property type="match status" value="2"/>
</dbReference>
<sequence length="1555" mass="171860">MNEDAAVNDIYRKIEREKAIINAATQMRQATQNASVNSRVDSQVREARRNIQYFEQTLNDLRARMSGMSVSDNGGPPPPQHGIPGGGMSGGGMNNQQGFAGGSADYGAPDQGGYSMGGGAGLMPPRAPYAPPGPSDRSPRARPNYSKLDLIKYDTAHLGPRIQLMLSQLEFKLSVEKQYKDGIDKMIRLYQMEGDRKSRADAEGRRIESNQKIQLLTRALRRYEDLHVDVENAADANDDESLDTPSQRKPLTGHLSVRIHAVAEVEHAASGRFTRGPETFVIMKVEDAFKGRTKATRTERWTDEVHEFDVDKANEIEFTVYDKSGDHSVPIGLLWIRLSDLVDEIRRKRVETEFNQAGWMTADKMADDGPRPDLQFQPPPNQQGAPAGGGATAAAAGGPPGSGLAPQTGPIYVDTWFSLEPVGRINLTLSFVKQTKDRRPFDVGLNRKGAVRQKKEDVIEQYGHKFAVQNFYNIMRCAYCGDFLKYTAGMQCTDCKYTCHKNCYQKVVTKCISKSNAETDPDEEKINHRIPHRFEQFSNMGANWCCHCGYMLPLGRRQSRKCSECKLTCHANCVHFVPDFCGMSMESANQILAELKKTKGARGRMLENSGKLRPPSSPATRPGVQQPAQSFVQAPGHQDQVAQRGDSARPEDNRFSYGKDRMSDHYDQPARTSSFGPPDDKALGAAKASMGGPSSPETAQRPPTARTQSSQNAAAAAAAALSGKRASAAPDPRAGYPTSSRASGGYADGYHESKGYRSPPPQQTQQAPYDPAAYAAVSGYPQAAPYSQPPPAQQQPPPPPAKSPYQPQAQPPQLQPTPQSPPQQQMQQQPPPNVTQPVPEERRPAPSANTVGTGRRIGLDHFNFLAVLGKGNFGKVMLAETKSSKQLYAIKVLKKEFIIENDEVESTRSEKRVFLVANKERHPFLLNLHACFQTETRIYFVMEYIAGGDLMLHIQRGQFGTKRAQFYAAEVCLALKYFHENGVIYRDLKLDNIMLTLDGHIKIADYGLCKEDMWYGSTTSTFCGTPEFMAPEILLDKKYGRAVDWWAFGVLIYQMLLQQSPFRGEDEDEIYDAILADEPLYPIHMPRDSVSILQKLLTREPELRLGSGPTDAQEIMSHAFFRNINWEDIYYKRVPAPFIPTVKNRADTSNFDSEFTSVTPVLTPVQSVLSQAMQEEFRGFSYSADFVYVGISEPVYGAHAIQSVAEQAQETPYTEVGKDDMAWEVMDSTNVETKTFYMTSDDGHIGLVQVIYSNVLGVKTTAQFSSKILSKEEGKPHLWASDNLSNFSFSADKQNFKAQGCSMDISEKGESYTIKSNTNKSSIVDLKFTRTAPGFVAGKNGTSNFGTDPEKPWGKLKHIFWPRCQVEGTILTQQGPIDFKGRGMFVHALQGMKPHFAAAKWNFANFQSPSFSAISMNFTTPKSYGETVVTVGGIATDNGLLVAGGSPAVEAKHTQVKGDPDNDWPEPGAAAFTWTGKTPDGKDVTAKVEGPILPRVDRVDVMGELPKFVKQIVAGAAGTKPYIYQYTPKLKIKLNIGGEEKEEEGQLFMEATFIS</sequence>
<feature type="domain" description="AGC-kinase C-terminal" evidence="37">
    <location>
        <begin position="1122"/>
        <end position="1192"/>
    </location>
</feature>
<dbReference type="FunFam" id="1.10.287.160:FF:000004">
    <property type="entry name" value="Protein kinase C"/>
    <property type="match status" value="1"/>
</dbReference>
<keyword evidence="13" id="KW-0677">Repeat</keyword>
<dbReference type="InParanoid" id="A0A1Z5SZP9"/>
<evidence type="ECO:0000256" key="16">
    <source>
        <dbReference type="ARBA" id="ARBA00022777"/>
    </source>
</evidence>
<dbReference type="GO" id="GO:0005524">
    <property type="term" value="F:ATP binding"/>
    <property type="evidence" value="ECO:0007669"/>
    <property type="project" value="UniProtKB-UniRule"/>
</dbReference>
<evidence type="ECO:0000256" key="17">
    <source>
        <dbReference type="ARBA" id="ARBA00022824"/>
    </source>
</evidence>
<dbReference type="Pfam" id="PF17187">
    <property type="entry name" value="Svf1_C"/>
    <property type="match status" value="1"/>
</dbReference>
<dbReference type="Pfam" id="PF02185">
    <property type="entry name" value="HR1"/>
    <property type="match status" value="2"/>
</dbReference>
<dbReference type="InterPro" id="IPR037312">
    <property type="entry name" value="PKC-like_HR1"/>
</dbReference>
<evidence type="ECO:0000259" key="37">
    <source>
        <dbReference type="PROSITE" id="PS51285"/>
    </source>
</evidence>
<dbReference type="InterPro" id="IPR008271">
    <property type="entry name" value="Ser/Thr_kinase_AS"/>
</dbReference>
<organism evidence="39 40">
    <name type="scientific">Hortaea werneckii EXF-2000</name>
    <dbReference type="NCBI Taxonomy" id="1157616"/>
    <lineage>
        <taxon>Eukaryota</taxon>
        <taxon>Fungi</taxon>
        <taxon>Dikarya</taxon>
        <taxon>Ascomycota</taxon>
        <taxon>Pezizomycotina</taxon>
        <taxon>Dothideomycetes</taxon>
        <taxon>Dothideomycetidae</taxon>
        <taxon>Mycosphaerellales</taxon>
        <taxon>Teratosphaeriaceae</taxon>
        <taxon>Hortaea</taxon>
    </lineage>
</organism>
<dbReference type="GO" id="GO:0009272">
    <property type="term" value="P:fungal-type cell wall biogenesis"/>
    <property type="evidence" value="ECO:0007669"/>
    <property type="project" value="InterPro"/>
</dbReference>
<dbReference type="Gene3D" id="2.40.370.10">
    <property type="entry name" value="AttH-like domain"/>
    <property type="match status" value="1"/>
</dbReference>
<dbReference type="Pfam" id="PF00130">
    <property type="entry name" value="C1_1"/>
    <property type="match status" value="2"/>
</dbReference>
<evidence type="ECO:0000256" key="29">
    <source>
        <dbReference type="ARBA" id="ARBA00073016"/>
    </source>
</evidence>
<dbReference type="SUPFAM" id="SSF46585">
    <property type="entry name" value="HR1 repeat"/>
    <property type="match status" value="1"/>
</dbReference>
<dbReference type="CDD" id="cd05570">
    <property type="entry name" value="STKc_PKC"/>
    <property type="match status" value="1"/>
</dbReference>
<keyword evidence="16 39" id="KW-0418">Kinase</keyword>
<dbReference type="Pfam" id="PF00069">
    <property type="entry name" value="Pkinase"/>
    <property type="match status" value="1"/>
</dbReference>
<feature type="domain" description="Protein kinase" evidence="35">
    <location>
        <begin position="862"/>
        <end position="1121"/>
    </location>
</feature>
<evidence type="ECO:0000313" key="40">
    <source>
        <dbReference type="Proteomes" id="UP000194280"/>
    </source>
</evidence>
<evidence type="ECO:0000256" key="20">
    <source>
        <dbReference type="ARBA" id="ARBA00023034"/>
    </source>
</evidence>
<feature type="compositionally biased region" description="Low complexity" evidence="33">
    <location>
        <begin position="392"/>
        <end position="403"/>
    </location>
</feature>
<evidence type="ECO:0000256" key="33">
    <source>
        <dbReference type="SAM" id="MobiDB-lite"/>
    </source>
</evidence>
<evidence type="ECO:0000256" key="7">
    <source>
        <dbReference type="ARBA" id="ARBA00022448"/>
    </source>
</evidence>
<dbReference type="GO" id="GO:0007165">
    <property type="term" value="P:signal transduction"/>
    <property type="evidence" value="ECO:0007669"/>
    <property type="project" value="InterPro"/>
</dbReference>
<feature type="compositionally biased region" description="Low complexity" evidence="33">
    <location>
        <begin position="763"/>
        <end position="786"/>
    </location>
</feature>
<keyword evidence="12" id="KW-0479">Metal-binding</keyword>
<dbReference type="GO" id="GO:0006979">
    <property type="term" value="P:response to oxidative stress"/>
    <property type="evidence" value="ECO:0007669"/>
    <property type="project" value="InterPro"/>
</dbReference>
<dbReference type="InterPro" id="IPR000008">
    <property type="entry name" value="C2_dom"/>
</dbReference>
<dbReference type="InterPro" id="IPR011072">
    <property type="entry name" value="HR1_rho-bd"/>
</dbReference>
<dbReference type="SMART" id="SM00109">
    <property type="entry name" value="C1"/>
    <property type="match status" value="2"/>
</dbReference>
<dbReference type="PROSITE" id="PS00108">
    <property type="entry name" value="PROTEIN_KINASE_ST"/>
    <property type="match status" value="1"/>
</dbReference>
<evidence type="ECO:0000256" key="15">
    <source>
        <dbReference type="ARBA" id="ARBA00022771"/>
    </source>
</evidence>
<dbReference type="InterPro" id="IPR002219">
    <property type="entry name" value="PKC_DAG/PE"/>
</dbReference>